<evidence type="ECO:0000313" key="6">
    <source>
        <dbReference type="Proteomes" id="UP001498771"/>
    </source>
</evidence>
<accession>A0ABR1FD54</accession>
<evidence type="ECO:0000259" key="3">
    <source>
        <dbReference type="Pfam" id="PF13191"/>
    </source>
</evidence>
<evidence type="ECO:0000256" key="1">
    <source>
        <dbReference type="SAM" id="MobiDB-lite"/>
    </source>
</evidence>
<keyword evidence="2" id="KW-0472">Membrane</keyword>
<name>A0ABR1FD54_9ASCO</name>
<dbReference type="InterPro" id="IPR041664">
    <property type="entry name" value="AAA_16"/>
</dbReference>
<protein>
    <recommendedName>
        <fullName evidence="7">Orc1-like AAA ATPase domain-containing protein</fullName>
    </recommendedName>
</protein>
<keyword evidence="2" id="KW-0812">Transmembrane</keyword>
<organism evidence="5 6">
    <name type="scientific">Myxozyma melibiosi</name>
    <dbReference type="NCBI Taxonomy" id="54550"/>
    <lineage>
        <taxon>Eukaryota</taxon>
        <taxon>Fungi</taxon>
        <taxon>Dikarya</taxon>
        <taxon>Ascomycota</taxon>
        <taxon>Saccharomycotina</taxon>
        <taxon>Lipomycetes</taxon>
        <taxon>Lipomycetales</taxon>
        <taxon>Lipomycetaceae</taxon>
        <taxon>Myxozyma</taxon>
    </lineage>
</organism>
<dbReference type="RefSeq" id="XP_064770778.1">
    <property type="nucleotide sequence ID" value="XM_064911594.1"/>
</dbReference>
<evidence type="ECO:0000256" key="2">
    <source>
        <dbReference type="SAM" id="Phobius"/>
    </source>
</evidence>
<feature type="region of interest" description="Disordered" evidence="1">
    <location>
        <begin position="39"/>
        <end position="61"/>
    </location>
</feature>
<dbReference type="EMBL" id="JBBJBU010000001">
    <property type="protein sequence ID" value="KAK7207745.1"/>
    <property type="molecule type" value="Genomic_DNA"/>
</dbReference>
<evidence type="ECO:0008006" key="7">
    <source>
        <dbReference type="Google" id="ProtNLM"/>
    </source>
</evidence>
<reference evidence="5 6" key="1">
    <citation type="submission" date="2024-03" db="EMBL/GenBank/DDBJ databases">
        <title>Genome-scale model development and genomic sequencing of the oleaginous clade Lipomyces.</title>
        <authorList>
            <consortium name="Lawrence Berkeley National Laboratory"/>
            <person name="Czajka J.J."/>
            <person name="Han Y."/>
            <person name="Kim J."/>
            <person name="Mondo S.J."/>
            <person name="Hofstad B.A."/>
            <person name="Robles A."/>
            <person name="Haridas S."/>
            <person name="Riley R."/>
            <person name="LaButti K."/>
            <person name="Pangilinan J."/>
            <person name="Andreopoulos W."/>
            <person name="Lipzen A."/>
            <person name="Yan J."/>
            <person name="Wang M."/>
            <person name="Ng V."/>
            <person name="Grigoriev I.V."/>
            <person name="Spatafora J.W."/>
            <person name="Magnuson J.K."/>
            <person name="Baker S.E."/>
            <person name="Pomraning K.R."/>
        </authorList>
    </citation>
    <scope>NUCLEOTIDE SEQUENCE [LARGE SCALE GENOMIC DNA]</scope>
    <source>
        <strain evidence="5 6">Phaff 52-87</strain>
    </source>
</reference>
<feature type="transmembrane region" description="Helical" evidence="2">
    <location>
        <begin position="74"/>
        <end position="95"/>
    </location>
</feature>
<dbReference type="GeneID" id="90037106"/>
<dbReference type="InterPro" id="IPR056808">
    <property type="entry name" value="HTH_AAA"/>
</dbReference>
<gene>
    <name evidence="5" type="ORF">BZA70DRAFT_272107</name>
</gene>
<dbReference type="Proteomes" id="UP001498771">
    <property type="component" value="Unassembled WGS sequence"/>
</dbReference>
<dbReference type="PANTHER" id="PTHR36168">
    <property type="entry name" value="CHROMOSOME 1, WHOLE GENOME SHOTGUN SEQUENCE"/>
    <property type="match status" value="1"/>
</dbReference>
<sequence length="549" mass="62440">MTLVSRYALRTLWRQGRPRSMLLARPQIRGIMMVGPQILGDENEEDSGSSKKNDPKDDRREKFSQAAFKALETAAVTFATLTVLGVSGIMYHIYYQKRVLKKIRMAFNEGDPSLDMAFHSNDPESADWIVRDEQAIIDKAVSGRGLGRYYLIIGEKGTGKTSMLLEALRRVEGRNCAMFEAHSDPEIVRIRLGKALNYQYHEDYIGSLFSIRGPRDTTALLDIERAFDKLEEVALDVVKEKGRPLVLIVNSTHLLREDDDGENLVELLQQRAEQFAASGILTMIFNSDDYWVYERFKKLSTRLDVVTIKDLGRAKAIEALQHWRRKYFGDSVPVSVCNRIYDMVGGRPQFLNRVAQHSDMLAHAQQLVETEKTWFLNQCGLLGEDMDDDVMESGKFSGSAMLLAKELVEMEKKHIDSKGKPLPDQDHILPSLPLWRARQVMTRADYIQRYDNLNIFTIDSKSHVRADSAPMMEAFRQICAEPGFDNLLEETLDRVSAIESLGRTRELVLKDLVGGGKYRIELEKGNSWKGVGNRISMEVVPPPEEEDDD</sequence>
<feature type="domain" description="AAA protein C-terminal winged helix" evidence="4">
    <location>
        <begin position="377"/>
        <end position="499"/>
    </location>
</feature>
<feature type="compositionally biased region" description="Basic and acidic residues" evidence="1">
    <location>
        <begin position="48"/>
        <end position="61"/>
    </location>
</feature>
<evidence type="ECO:0000259" key="4">
    <source>
        <dbReference type="Pfam" id="PF24913"/>
    </source>
</evidence>
<dbReference type="Pfam" id="PF13191">
    <property type="entry name" value="AAA_16"/>
    <property type="match status" value="1"/>
</dbReference>
<dbReference type="InterPro" id="IPR027417">
    <property type="entry name" value="P-loop_NTPase"/>
</dbReference>
<dbReference type="PANTHER" id="PTHR36168:SF1">
    <property type="entry name" value="ORC1-LIKE AAA ATPASE DOMAIN-CONTAINING PROTEIN"/>
    <property type="match status" value="1"/>
</dbReference>
<dbReference type="Gene3D" id="3.40.50.300">
    <property type="entry name" value="P-loop containing nucleotide triphosphate hydrolases"/>
    <property type="match status" value="1"/>
</dbReference>
<keyword evidence="6" id="KW-1185">Reference proteome</keyword>
<proteinExistence type="predicted"/>
<dbReference type="Pfam" id="PF24913">
    <property type="entry name" value="WHD_AAA_fung"/>
    <property type="match status" value="1"/>
</dbReference>
<feature type="domain" description="Orc1-like AAA ATPase" evidence="3">
    <location>
        <begin position="135"/>
        <end position="274"/>
    </location>
</feature>
<dbReference type="SUPFAM" id="SSF52540">
    <property type="entry name" value="P-loop containing nucleoside triphosphate hydrolases"/>
    <property type="match status" value="1"/>
</dbReference>
<comment type="caution">
    <text evidence="5">The sequence shown here is derived from an EMBL/GenBank/DDBJ whole genome shotgun (WGS) entry which is preliminary data.</text>
</comment>
<evidence type="ECO:0000313" key="5">
    <source>
        <dbReference type="EMBL" id="KAK7207745.1"/>
    </source>
</evidence>
<keyword evidence="2" id="KW-1133">Transmembrane helix</keyword>